<evidence type="ECO:0000313" key="3">
    <source>
        <dbReference type="Proteomes" id="UP000824469"/>
    </source>
</evidence>
<organism evidence="2 3">
    <name type="scientific">Taxus chinensis</name>
    <name type="common">Chinese yew</name>
    <name type="synonym">Taxus wallichiana var. chinensis</name>
    <dbReference type="NCBI Taxonomy" id="29808"/>
    <lineage>
        <taxon>Eukaryota</taxon>
        <taxon>Viridiplantae</taxon>
        <taxon>Streptophyta</taxon>
        <taxon>Embryophyta</taxon>
        <taxon>Tracheophyta</taxon>
        <taxon>Spermatophyta</taxon>
        <taxon>Pinopsida</taxon>
        <taxon>Pinidae</taxon>
        <taxon>Conifers II</taxon>
        <taxon>Cupressales</taxon>
        <taxon>Taxaceae</taxon>
        <taxon>Taxus</taxon>
    </lineage>
</organism>
<keyword evidence="3" id="KW-1185">Reference proteome</keyword>
<proteinExistence type="predicted"/>
<keyword evidence="1" id="KW-0732">Signal</keyword>
<comment type="caution">
    <text evidence="2">The sequence shown here is derived from an EMBL/GenBank/DDBJ whole genome shotgun (WGS) entry which is preliminary data.</text>
</comment>
<evidence type="ECO:0000256" key="1">
    <source>
        <dbReference type="SAM" id="SignalP"/>
    </source>
</evidence>
<name>A0AA38C5R1_TAXCH</name>
<feature type="signal peptide" evidence="1">
    <location>
        <begin position="1"/>
        <end position="17"/>
    </location>
</feature>
<protein>
    <submittedName>
        <fullName evidence="2">Uncharacterized protein</fullName>
    </submittedName>
</protein>
<reference evidence="2 3" key="1">
    <citation type="journal article" date="2021" name="Nat. Plants">
        <title>The Taxus genome provides insights into paclitaxel biosynthesis.</title>
        <authorList>
            <person name="Xiong X."/>
            <person name="Gou J."/>
            <person name="Liao Q."/>
            <person name="Li Y."/>
            <person name="Zhou Q."/>
            <person name="Bi G."/>
            <person name="Li C."/>
            <person name="Du R."/>
            <person name="Wang X."/>
            <person name="Sun T."/>
            <person name="Guo L."/>
            <person name="Liang H."/>
            <person name="Lu P."/>
            <person name="Wu Y."/>
            <person name="Zhang Z."/>
            <person name="Ro D.K."/>
            <person name="Shang Y."/>
            <person name="Huang S."/>
            <person name="Yan J."/>
        </authorList>
    </citation>
    <scope>NUCLEOTIDE SEQUENCE [LARGE SCALE GENOMIC DNA]</scope>
    <source>
        <strain evidence="2">Ta-2019</strain>
    </source>
</reference>
<dbReference type="EMBL" id="JAHRHJ020003813">
    <property type="protein sequence ID" value="KAH9290388.1"/>
    <property type="molecule type" value="Genomic_DNA"/>
</dbReference>
<dbReference type="AlphaFoldDB" id="A0AA38C5R1"/>
<sequence>MGNVLLCVLSCCSPSSSTTESENATAIILPQLENMNLDEHISFIEQRLEDISRDKPEENTSGHEVISPSAEVTSSMQSLINYGKNLVENVLKFVKNQAAKILSADTRKRHHSSVFPECDLAIYPVGIDDALNNVIELLDLKDTSPRAVVLFWLVEICGGIPLALEIVGSKLRKLGNNVSAFNETIDFLKDTVLKGGGDVSEQVVDAVYNTLEEGVYKDALLDMRIGVSSVLLLERYHLKHCN</sequence>
<dbReference type="Proteomes" id="UP000824469">
    <property type="component" value="Unassembled WGS sequence"/>
</dbReference>
<feature type="chain" id="PRO_5041342314" evidence="1">
    <location>
        <begin position="18"/>
        <end position="242"/>
    </location>
</feature>
<accession>A0AA38C5R1</accession>
<gene>
    <name evidence="2" type="ORF">KI387_034505</name>
</gene>
<evidence type="ECO:0000313" key="2">
    <source>
        <dbReference type="EMBL" id="KAH9290388.1"/>
    </source>
</evidence>